<dbReference type="STRING" id="867903.ThesuDRAFT_00078"/>
<evidence type="ECO:0000313" key="2">
    <source>
        <dbReference type="EMBL" id="EKP93834.1"/>
    </source>
</evidence>
<dbReference type="AlphaFoldDB" id="K6PZ35"/>
<feature type="region of interest" description="Disordered" evidence="1">
    <location>
        <begin position="236"/>
        <end position="323"/>
    </location>
</feature>
<gene>
    <name evidence="2" type="ORF">ThesuDRAFT_00078</name>
</gene>
<feature type="region of interest" description="Disordered" evidence="1">
    <location>
        <begin position="196"/>
        <end position="220"/>
    </location>
</feature>
<reference evidence="2" key="1">
    <citation type="submission" date="2010-10" db="EMBL/GenBank/DDBJ databases">
        <authorList>
            <consortium name="US DOE Joint Genome Institute (JGI-PGF)"/>
            <person name="Lucas S."/>
            <person name="Copeland A."/>
            <person name="Lapidus A."/>
            <person name="Bruce D."/>
            <person name="Goodwin L."/>
            <person name="Pitluck S."/>
            <person name="Kyrpides N."/>
            <person name="Mavromatis K."/>
            <person name="Detter J.C."/>
            <person name="Han C."/>
            <person name="Land M."/>
            <person name="Hauser L."/>
            <person name="Markowitz V."/>
            <person name="Cheng J.-F."/>
            <person name="Hugenholtz P."/>
            <person name="Woyke T."/>
            <person name="Wu D."/>
            <person name="Pukall R."/>
            <person name="Wahrenburg C."/>
            <person name="Brambilla E."/>
            <person name="Klenk H.-P."/>
            <person name="Eisen J.A."/>
        </authorList>
    </citation>
    <scope>NUCLEOTIDE SEQUENCE [LARGE SCALE GENOMIC DNA]</scope>
    <source>
        <strain evidence="2">DSM 13965</strain>
    </source>
</reference>
<dbReference type="Proteomes" id="UP000005710">
    <property type="component" value="Unassembled WGS sequence"/>
</dbReference>
<feature type="region of interest" description="Disordered" evidence="1">
    <location>
        <begin position="26"/>
        <end position="151"/>
    </location>
</feature>
<feature type="compositionally biased region" description="Low complexity" evidence="1">
    <location>
        <begin position="271"/>
        <end position="280"/>
    </location>
</feature>
<proteinExistence type="predicted"/>
<dbReference type="HOGENOM" id="CLU_860347_0_0_9"/>
<feature type="compositionally biased region" description="Pro residues" evidence="1">
    <location>
        <begin position="304"/>
        <end position="323"/>
    </location>
</feature>
<name>K6PZ35_9FIRM</name>
<evidence type="ECO:0000313" key="3">
    <source>
        <dbReference type="Proteomes" id="UP000005710"/>
    </source>
</evidence>
<protein>
    <submittedName>
        <fullName evidence="2">Uncharacterized protein</fullName>
    </submittedName>
</protein>
<dbReference type="EMBL" id="AENY02000004">
    <property type="protein sequence ID" value="EKP93834.1"/>
    <property type="molecule type" value="Genomic_DNA"/>
</dbReference>
<keyword evidence="3" id="KW-1185">Reference proteome</keyword>
<organism evidence="2 3">
    <name type="scientific">Thermaerobacter subterraneus DSM 13965</name>
    <dbReference type="NCBI Taxonomy" id="867903"/>
    <lineage>
        <taxon>Bacteria</taxon>
        <taxon>Bacillati</taxon>
        <taxon>Bacillota</taxon>
        <taxon>Clostridia</taxon>
        <taxon>Eubacteriales</taxon>
        <taxon>Clostridiales Family XVII. Incertae Sedis</taxon>
        <taxon>Thermaerobacter</taxon>
    </lineage>
</organism>
<evidence type="ECO:0000256" key="1">
    <source>
        <dbReference type="SAM" id="MobiDB-lite"/>
    </source>
</evidence>
<comment type="caution">
    <text evidence="2">The sequence shown here is derived from an EMBL/GenBank/DDBJ whole genome shotgun (WGS) entry which is preliminary data.</text>
</comment>
<accession>K6PZ35</accession>
<reference evidence="2" key="2">
    <citation type="submission" date="2012-10" db="EMBL/GenBank/DDBJ databases">
        <title>Improved high-quality draft of Thermaerobacter subterraneus C21, DSM 13965.</title>
        <authorList>
            <consortium name="DOE Joint Genome Institute"/>
            <person name="Eisen J."/>
            <person name="Huntemann M."/>
            <person name="Wei C.-L."/>
            <person name="Han J."/>
            <person name="Detter J.C."/>
            <person name="Han C."/>
            <person name="Tapia R."/>
            <person name="Chen A."/>
            <person name="Kyrpides N."/>
            <person name="Mavromatis K."/>
            <person name="Markowitz V."/>
            <person name="Szeto E."/>
            <person name="Ivanova N."/>
            <person name="Mikhailova N."/>
            <person name="Ovchinnikova G."/>
            <person name="Pagani I."/>
            <person name="Pati A."/>
            <person name="Goodwin L."/>
            <person name="Nordberg H.P."/>
            <person name="Cantor M.N."/>
            <person name="Hua S.X."/>
            <person name="Woyke T."/>
            <person name="Eisen J."/>
            <person name="Klenk H.-P."/>
        </authorList>
    </citation>
    <scope>NUCLEOTIDE SEQUENCE [LARGE SCALE GENOMIC DNA]</scope>
    <source>
        <strain evidence="2">DSM 13965</strain>
    </source>
</reference>
<sequence>MRGQPAASPPAGLDCHLARTVIPSVPSRAGNSLGVFPGGSPVLPSPFSRPGFRASLPARGPSGTGGRPASSTRPTQGGLRCTRSSRMQVHTPCRSGACKSNRPRPWASAGSGSTPACHCRSPRPLNSQQRPPTGRRQPPPGTSSMCPYGGFLGPPSEARVPTRILRHPQTKVVKDESCKTWSCRPVLQCKACSKPIVSQSPPTATGPVRGRCPAPRPITPRRAAGRLRYHGRAAAARTFRRRRHHSLPGAAVRASPVRRPRRTGDLAVSTPAPAVSAGAPAGPGPARPAGRRGRPGARGWPRRAPSPPPPAAGPPPDPPGRAP</sequence>